<dbReference type="SUPFAM" id="SSF52317">
    <property type="entry name" value="Class I glutamine amidotransferase-like"/>
    <property type="match status" value="1"/>
</dbReference>
<dbReference type="RefSeq" id="WP_341442267.1">
    <property type="nucleotide sequence ID" value="NZ_JBBPCN010000001.1"/>
</dbReference>
<dbReference type="PANTHER" id="PTHR40469:SF2">
    <property type="entry name" value="GALACTOSE-BINDING DOMAIN-LIKE SUPERFAMILY PROTEIN"/>
    <property type="match status" value="1"/>
</dbReference>
<evidence type="ECO:0000313" key="2">
    <source>
        <dbReference type="EMBL" id="MEK8073124.1"/>
    </source>
</evidence>
<dbReference type="InterPro" id="IPR029062">
    <property type="entry name" value="Class_I_gatase-like"/>
</dbReference>
<dbReference type="Pfam" id="PF06283">
    <property type="entry name" value="ThuA"/>
    <property type="match status" value="1"/>
</dbReference>
<comment type="caution">
    <text evidence="2">The sequence shown here is derived from an EMBL/GenBank/DDBJ whole genome shotgun (WGS) entry which is preliminary data.</text>
</comment>
<protein>
    <submittedName>
        <fullName evidence="2">ThuA domain-containing protein</fullName>
    </submittedName>
</protein>
<reference evidence="2 3" key="1">
    <citation type="submission" date="2024-03" db="EMBL/GenBank/DDBJ databases">
        <title>Rhodococcus navarretei sp. nov. and Pseudarthrobacter quantumdoti sp. nov., two new species with the ability to biosynthesize Quantum Dots isolated from soil samples at Union Glacier, Antarctica.</title>
        <authorList>
            <person name="Vargas M."/>
        </authorList>
    </citation>
    <scope>NUCLEOTIDE SEQUENCE [LARGE SCALE GENOMIC DNA]</scope>
    <source>
        <strain evidence="2 3">EXRC-4A-4</strain>
    </source>
</reference>
<dbReference type="Gene3D" id="3.40.50.880">
    <property type="match status" value="1"/>
</dbReference>
<accession>A0ABU9D107</accession>
<gene>
    <name evidence="2" type="ORF">AABD04_19950</name>
</gene>
<sequence length="252" mass="28020">MGHPFMRIAAFTGGHSFDRDAFADFLDSLPGDVFWHEHPEADLGPDDLARFDVSLHYDMPGTLPTPSDPPEAVRAAVAAAPTSGHGYVVLHHAIASWANWDEWAEFVGGRYLYQPGVVRGVDCPDSGYRHAVPQTITVADRSHPITLGIPDSFDLVDETYLCQVFEDDVTPLLRTDAEMTDAVHWSTALAMAGRRDEREDWTHRQGSQLVGWTKTNGRSRLVYLQPGDKPPTLADPVYRQLVAEALRWTART</sequence>
<dbReference type="InterPro" id="IPR029010">
    <property type="entry name" value="ThuA-like"/>
</dbReference>
<dbReference type="PANTHER" id="PTHR40469">
    <property type="entry name" value="SECRETED GLYCOSYL HYDROLASE"/>
    <property type="match status" value="1"/>
</dbReference>
<organism evidence="2 3">
    <name type="scientific">Rhodococcus navarretei</name>
    <dbReference type="NCBI Taxonomy" id="3128981"/>
    <lineage>
        <taxon>Bacteria</taxon>
        <taxon>Bacillati</taxon>
        <taxon>Actinomycetota</taxon>
        <taxon>Actinomycetes</taxon>
        <taxon>Mycobacteriales</taxon>
        <taxon>Nocardiaceae</taxon>
        <taxon>Rhodococcus</taxon>
    </lineage>
</organism>
<feature type="domain" description="ThuA-like" evidence="1">
    <location>
        <begin position="36"/>
        <end position="249"/>
    </location>
</feature>
<evidence type="ECO:0000259" key="1">
    <source>
        <dbReference type="Pfam" id="PF06283"/>
    </source>
</evidence>
<name>A0ABU9D107_9NOCA</name>
<proteinExistence type="predicted"/>
<keyword evidence="3" id="KW-1185">Reference proteome</keyword>
<dbReference type="EMBL" id="JBBPCN010000001">
    <property type="protein sequence ID" value="MEK8073124.1"/>
    <property type="molecule type" value="Genomic_DNA"/>
</dbReference>
<dbReference type="Proteomes" id="UP001456513">
    <property type="component" value="Unassembled WGS sequence"/>
</dbReference>
<evidence type="ECO:0000313" key="3">
    <source>
        <dbReference type="Proteomes" id="UP001456513"/>
    </source>
</evidence>